<evidence type="ECO:0000259" key="11">
    <source>
        <dbReference type="PROSITE" id="PS50893"/>
    </source>
</evidence>
<dbReference type="FunFam" id="3.40.50.300:FF:001001">
    <property type="entry name" value="Multidrug ABC transporter ATP-binding protein"/>
    <property type="match status" value="1"/>
</dbReference>
<keyword evidence="2" id="KW-0813">Transport</keyword>
<keyword evidence="8 10" id="KW-1133">Transmembrane helix</keyword>
<dbReference type="RefSeq" id="WP_106538281.1">
    <property type="nucleotide sequence ID" value="NZ_PYGE01000012.1"/>
</dbReference>
<dbReference type="SUPFAM" id="SSF90123">
    <property type="entry name" value="ABC transporter transmembrane region"/>
    <property type="match status" value="1"/>
</dbReference>
<dbReference type="PROSITE" id="PS50929">
    <property type="entry name" value="ABC_TM1F"/>
    <property type="match status" value="1"/>
</dbReference>
<feature type="domain" description="ABC transporter" evidence="11">
    <location>
        <begin position="361"/>
        <end position="593"/>
    </location>
</feature>
<feature type="domain" description="ABC transmembrane type-1" evidence="12">
    <location>
        <begin position="30"/>
        <end position="308"/>
    </location>
</feature>
<dbReference type="InterPro" id="IPR027417">
    <property type="entry name" value="P-loop_NTPase"/>
</dbReference>
<name>A0A2P8DX57_9ACTN</name>
<reference evidence="13 14" key="1">
    <citation type="submission" date="2018-03" db="EMBL/GenBank/DDBJ databases">
        <title>Genomic Encyclopedia of Archaeal and Bacterial Type Strains, Phase II (KMG-II): from individual species to whole genera.</title>
        <authorList>
            <person name="Goeker M."/>
        </authorList>
    </citation>
    <scope>NUCLEOTIDE SEQUENCE [LARGE SCALE GENOMIC DNA]</scope>
    <source>
        <strain evidence="13 14">DSM 45211</strain>
    </source>
</reference>
<evidence type="ECO:0000256" key="8">
    <source>
        <dbReference type="ARBA" id="ARBA00022989"/>
    </source>
</evidence>
<evidence type="ECO:0000256" key="7">
    <source>
        <dbReference type="ARBA" id="ARBA00022840"/>
    </source>
</evidence>
<dbReference type="CDD" id="cd07346">
    <property type="entry name" value="ABC_6TM_exporters"/>
    <property type="match status" value="1"/>
</dbReference>
<keyword evidence="4" id="KW-0997">Cell inner membrane</keyword>
<dbReference type="OrthoDB" id="9806127at2"/>
<dbReference type="PANTHER" id="PTHR43394">
    <property type="entry name" value="ATP-DEPENDENT PERMEASE MDL1, MITOCHONDRIAL"/>
    <property type="match status" value="1"/>
</dbReference>
<dbReference type="GO" id="GO:0015421">
    <property type="term" value="F:ABC-type oligopeptide transporter activity"/>
    <property type="evidence" value="ECO:0007669"/>
    <property type="project" value="TreeGrafter"/>
</dbReference>
<dbReference type="InterPro" id="IPR036640">
    <property type="entry name" value="ABC1_TM_sf"/>
</dbReference>
<keyword evidence="5 10" id="KW-0812">Transmembrane</keyword>
<dbReference type="AlphaFoldDB" id="A0A2P8DX57"/>
<keyword evidence="9 10" id="KW-0472">Membrane</keyword>
<feature type="transmembrane region" description="Helical" evidence="10">
    <location>
        <begin position="165"/>
        <end position="184"/>
    </location>
</feature>
<keyword evidence="14" id="KW-1185">Reference proteome</keyword>
<dbReference type="InterPro" id="IPR003593">
    <property type="entry name" value="AAA+_ATPase"/>
</dbReference>
<feature type="transmembrane region" description="Helical" evidence="10">
    <location>
        <begin position="66"/>
        <end position="86"/>
    </location>
</feature>
<dbReference type="Pfam" id="PF00664">
    <property type="entry name" value="ABC_membrane"/>
    <property type="match status" value="1"/>
</dbReference>
<dbReference type="GO" id="GO:0005524">
    <property type="term" value="F:ATP binding"/>
    <property type="evidence" value="ECO:0007669"/>
    <property type="project" value="UniProtKB-KW"/>
</dbReference>
<comment type="caution">
    <text evidence="13">The sequence shown here is derived from an EMBL/GenBank/DDBJ whole genome shotgun (WGS) entry which is preliminary data.</text>
</comment>
<evidence type="ECO:0000256" key="9">
    <source>
        <dbReference type="ARBA" id="ARBA00023136"/>
    </source>
</evidence>
<dbReference type="Gene3D" id="3.40.50.300">
    <property type="entry name" value="P-loop containing nucleotide triphosphate hydrolases"/>
    <property type="match status" value="1"/>
</dbReference>
<evidence type="ECO:0000256" key="6">
    <source>
        <dbReference type="ARBA" id="ARBA00022741"/>
    </source>
</evidence>
<evidence type="ECO:0000256" key="3">
    <source>
        <dbReference type="ARBA" id="ARBA00022475"/>
    </source>
</evidence>
<proteinExistence type="predicted"/>
<evidence type="ECO:0000256" key="10">
    <source>
        <dbReference type="SAM" id="Phobius"/>
    </source>
</evidence>
<evidence type="ECO:0000256" key="5">
    <source>
        <dbReference type="ARBA" id="ARBA00022692"/>
    </source>
</evidence>
<feature type="transmembrane region" description="Helical" evidence="10">
    <location>
        <begin position="248"/>
        <end position="271"/>
    </location>
</feature>
<accession>A0A2P8DX57</accession>
<dbReference type="PANTHER" id="PTHR43394:SF1">
    <property type="entry name" value="ATP-BINDING CASSETTE SUB-FAMILY B MEMBER 10, MITOCHONDRIAL"/>
    <property type="match status" value="1"/>
</dbReference>
<dbReference type="InterPro" id="IPR039421">
    <property type="entry name" value="Type_1_exporter"/>
</dbReference>
<comment type="subcellular location">
    <subcellularLocation>
        <location evidence="1">Cell membrane</location>
        <topology evidence="1">Multi-pass membrane protein</topology>
    </subcellularLocation>
</comment>
<dbReference type="Pfam" id="PF00005">
    <property type="entry name" value="ABC_tran"/>
    <property type="match status" value="1"/>
</dbReference>
<dbReference type="PROSITE" id="PS50893">
    <property type="entry name" value="ABC_TRANSPORTER_2"/>
    <property type="match status" value="1"/>
</dbReference>
<dbReference type="SMART" id="SM00382">
    <property type="entry name" value="AAA"/>
    <property type="match status" value="1"/>
</dbReference>
<dbReference type="GO" id="GO:0016887">
    <property type="term" value="F:ATP hydrolysis activity"/>
    <property type="evidence" value="ECO:0007669"/>
    <property type="project" value="InterPro"/>
</dbReference>
<dbReference type="InterPro" id="IPR003439">
    <property type="entry name" value="ABC_transporter-like_ATP-bd"/>
</dbReference>
<evidence type="ECO:0000256" key="2">
    <source>
        <dbReference type="ARBA" id="ARBA00022448"/>
    </source>
</evidence>
<dbReference type="Proteomes" id="UP000243528">
    <property type="component" value="Unassembled WGS sequence"/>
</dbReference>
<sequence>MTGLPVASATRARAHARRLALRHPAELGRVVVLHILAAASGLVVPWLLGRLVEDVARGTDTVDRVAVLICAFVVTQAALTGFAMLASARLGEKVLAQLREEFVDDVLALPQSTVERAGTGDLVTRTTRDVDLLSRAVRHAIPETLISAVTIVLTLGGLVLLGPLLALPCLVAVPILWAATRWFLARARDAYLRENASYTRIAAGLSETADGARTVEALRIGARRRARADDDIAAADAAERYTMRLRTVFLPIVDTAYVLPVVTTLVIGGAFHLNGLASLGAVTAATLYVQQLLTPVDTLLFWLNELQLGSAALARLLGVRRPDQPTCDDDATTGPAFPGPSRSAPLVLATPVSAAGDRAGIAAHGVSFGYRDAVDVLRDVDLEVGPGERLAIVGASGAGKSTLGRVLAGVHRPRAGSITVDDVDVGGLPLEQLRTEITLVTQEHHVFRGSLRDNVVLPVPDADDAAVEHALRAVDAWDWAADLGLDARVGSGGTALSPAQAQQLALARLTLADPHTVILDEATSVLDPRSARHVERSLAAVLAGRTVIAIAHRLHTAHDADRIAVMEEGRIVELGSHDDLLRAGGAYAALWNSWHGHPDRP</sequence>
<dbReference type="GO" id="GO:0005886">
    <property type="term" value="C:plasma membrane"/>
    <property type="evidence" value="ECO:0007669"/>
    <property type="project" value="UniProtKB-SubCell"/>
</dbReference>
<organism evidence="13 14">
    <name type="scientific">Haloactinopolyspora alba</name>
    <dbReference type="NCBI Taxonomy" id="648780"/>
    <lineage>
        <taxon>Bacteria</taxon>
        <taxon>Bacillati</taxon>
        <taxon>Actinomycetota</taxon>
        <taxon>Actinomycetes</taxon>
        <taxon>Jiangellales</taxon>
        <taxon>Jiangellaceae</taxon>
        <taxon>Haloactinopolyspora</taxon>
    </lineage>
</organism>
<evidence type="ECO:0000256" key="4">
    <source>
        <dbReference type="ARBA" id="ARBA00022519"/>
    </source>
</evidence>
<dbReference type="InterPro" id="IPR011527">
    <property type="entry name" value="ABC1_TM_dom"/>
</dbReference>
<dbReference type="SUPFAM" id="SSF52540">
    <property type="entry name" value="P-loop containing nucleoside triphosphate hydrolases"/>
    <property type="match status" value="1"/>
</dbReference>
<feature type="transmembrane region" description="Helical" evidence="10">
    <location>
        <begin position="27"/>
        <end position="46"/>
    </location>
</feature>
<dbReference type="EMBL" id="PYGE01000012">
    <property type="protein sequence ID" value="PSL01810.1"/>
    <property type="molecule type" value="Genomic_DNA"/>
</dbReference>
<evidence type="ECO:0000259" key="12">
    <source>
        <dbReference type="PROSITE" id="PS50929"/>
    </source>
</evidence>
<protein>
    <submittedName>
        <fullName evidence="13">ABC-type multidrug transport system fused ATPase/permease subunit</fullName>
    </submittedName>
</protein>
<dbReference type="Gene3D" id="1.20.1560.10">
    <property type="entry name" value="ABC transporter type 1, transmembrane domain"/>
    <property type="match status" value="1"/>
</dbReference>
<keyword evidence="3" id="KW-1003">Cell membrane</keyword>
<keyword evidence="7" id="KW-0067">ATP-binding</keyword>
<evidence type="ECO:0000256" key="1">
    <source>
        <dbReference type="ARBA" id="ARBA00004651"/>
    </source>
</evidence>
<gene>
    <name evidence="13" type="ORF">CLV30_11249</name>
</gene>
<evidence type="ECO:0000313" key="13">
    <source>
        <dbReference type="EMBL" id="PSL01810.1"/>
    </source>
</evidence>
<evidence type="ECO:0000313" key="14">
    <source>
        <dbReference type="Proteomes" id="UP000243528"/>
    </source>
</evidence>
<keyword evidence="6" id="KW-0547">Nucleotide-binding</keyword>